<dbReference type="NCBIfam" id="TIGR00756">
    <property type="entry name" value="PPR"/>
    <property type="match status" value="5"/>
</dbReference>
<feature type="repeat" description="PPR" evidence="3">
    <location>
        <begin position="540"/>
        <end position="574"/>
    </location>
</feature>
<dbReference type="Pfam" id="PF14432">
    <property type="entry name" value="DYW_deaminase"/>
    <property type="match status" value="1"/>
</dbReference>
<feature type="repeat" description="PPR" evidence="3">
    <location>
        <begin position="641"/>
        <end position="675"/>
    </location>
</feature>
<dbReference type="FunFam" id="1.25.40.10:FF:000073">
    <property type="entry name" value="Pentatricopeptide repeat-containing protein chloroplastic"/>
    <property type="match status" value="2"/>
</dbReference>
<dbReference type="Gene3D" id="1.25.40.10">
    <property type="entry name" value="Tetratricopeptide repeat domain"/>
    <property type="match status" value="6"/>
</dbReference>
<dbReference type="Proteomes" id="UP001630127">
    <property type="component" value="Unassembled WGS sequence"/>
</dbReference>
<sequence length="949" mass="106485">MATLRLSGPHLPFRLTSTTSSKTHKIPPFMKPPINPFSLKEICQEGNLREAFKSLANTFTSQNLSHKPPDEAYSLILDLCAAQKALSQGQQIHAHVLKSNSVNDTVFLDTKLVFMYGKCGSLFHAEKVFDDMPEWNIFAWNAMIGACVTNEEPLGALELYEEMRMLDFPLDAHTFPSLLKACAAVKDLSSGCEIHGLAIKLGFLSNAFVVNSLVGMYAKCDDVPAAYRLFSRMSGKEDVVSWNSIISAYAASGRRTEALRIFGEMLNTGVTPSTYTFVPVLQTCEEPALGKLSSGVHAIVLKLGHHLDTYVLNSLVVMYARNNRMDEAARIFRDIKEKDNIAWNSMLSGYVQNGLYDEALYFFSEMKTLGQKPDQISLVSMLAASGRSGNLLAGMQLHAFSLKNRMDCDLLVGNTLMDMYAKCGRTDYMQFVFYRMPYKDSVTWTTAISGYAQNNFPTKALNTFREIFVENMEVDLLMIGSILLACSDLKCSSLVKEIHGYVIRTGLHDLVTENTLVKVYGDCRNITYACNVFKLIRVKNVVSFTSMMSSYVDNGLANEALDLVPRMQENEIELDFVAILSILSAAADLSALRKGKEMHGFLLRNGFLVEGPIASCLVDMYSCSGILDDSYKVFNCTLNKDLPVWTSMISAYGMHGFGKAAVDLFRRMESENLIPDHVAFLSVLYACSHSALVEEGKRVFDSMQHEYKLDPWPEHYTCMVDMLGRANYLEEAFRFVTTMKMEPIAAVWCALLGACRVHSNEKIGEIAASKLLELDPDNPGNYVLVSNVYAARDRWEDVEEVRSTMKGKGLKKDPACSWIEVGNKFHVFIAHDRSHPESDEINQKLDLITEKLVREGGYVPQTKYVLHDLEEKEKVKLLNGHSERLAISYGLLKTAYGTPIRITKNLRVCGDCHTFTKLTSKYLEQEIIVRDANRFHHFRDGICSCGDFW</sequence>
<dbReference type="InterPro" id="IPR046960">
    <property type="entry name" value="PPR_At4g14850-like_plant"/>
</dbReference>
<dbReference type="FunFam" id="1.25.40.10:FF:000366">
    <property type="entry name" value="Pentatricopeptide (PPR) repeat-containing protein"/>
    <property type="match status" value="1"/>
</dbReference>
<dbReference type="InterPro" id="IPR046848">
    <property type="entry name" value="E_motif"/>
</dbReference>
<feature type="repeat" description="PPR" evidence="3">
    <location>
        <begin position="136"/>
        <end position="170"/>
    </location>
</feature>
<keyword evidence="2" id="KW-0677">Repeat</keyword>
<dbReference type="FunFam" id="1.25.40.10:FF:000341">
    <property type="entry name" value="Pentatricopeptide repeat-containing protein chloroplastic"/>
    <property type="match status" value="1"/>
</dbReference>
<evidence type="ECO:0000256" key="1">
    <source>
        <dbReference type="ARBA" id="ARBA00006643"/>
    </source>
</evidence>
<evidence type="ECO:0000313" key="5">
    <source>
        <dbReference type="EMBL" id="KAL3517620.1"/>
    </source>
</evidence>
<dbReference type="InterPro" id="IPR046849">
    <property type="entry name" value="E2_motif"/>
</dbReference>
<dbReference type="InterPro" id="IPR002885">
    <property type="entry name" value="PPR_rpt"/>
</dbReference>
<gene>
    <name evidence="5" type="ORF">ACH5RR_020209</name>
</gene>
<reference evidence="5 6" key="1">
    <citation type="submission" date="2024-11" db="EMBL/GenBank/DDBJ databases">
        <title>A near-complete genome assembly of Cinchona calisaya.</title>
        <authorList>
            <person name="Lian D.C."/>
            <person name="Zhao X.W."/>
            <person name="Wei L."/>
        </authorList>
    </citation>
    <scope>NUCLEOTIDE SEQUENCE [LARGE SCALE GENOMIC DNA]</scope>
    <source>
        <tissue evidence="5">Nenye</tissue>
    </source>
</reference>
<dbReference type="FunFam" id="1.25.40.10:FF:000343">
    <property type="entry name" value="Pentatricopeptide repeat-containing protein At3g58590"/>
    <property type="match status" value="1"/>
</dbReference>
<feature type="domain" description="DYW" evidence="4">
    <location>
        <begin position="857"/>
        <end position="949"/>
    </location>
</feature>
<comment type="caution">
    <text evidence="5">The sequence shown here is derived from an EMBL/GenBank/DDBJ whole genome shotgun (WGS) entry which is preliminary data.</text>
</comment>
<feature type="repeat" description="PPR" evidence="3">
    <location>
        <begin position="339"/>
        <end position="373"/>
    </location>
</feature>
<evidence type="ECO:0000256" key="2">
    <source>
        <dbReference type="ARBA" id="ARBA00022737"/>
    </source>
</evidence>
<feature type="repeat" description="PPR" evidence="3">
    <location>
        <begin position="238"/>
        <end position="272"/>
    </location>
</feature>
<dbReference type="Pfam" id="PF01535">
    <property type="entry name" value="PPR"/>
    <property type="match status" value="7"/>
</dbReference>
<dbReference type="AlphaFoldDB" id="A0ABD2ZH89"/>
<dbReference type="Pfam" id="PF20431">
    <property type="entry name" value="E_motif"/>
    <property type="match status" value="1"/>
</dbReference>
<dbReference type="InterPro" id="IPR011990">
    <property type="entry name" value="TPR-like_helical_dom_sf"/>
</dbReference>
<feature type="repeat" description="PPR" evidence="3">
    <location>
        <begin position="440"/>
        <end position="474"/>
    </location>
</feature>
<organism evidence="5 6">
    <name type="scientific">Cinchona calisaya</name>
    <dbReference type="NCBI Taxonomy" id="153742"/>
    <lineage>
        <taxon>Eukaryota</taxon>
        <taxon>Viridiplantae</taxon>
        <taxon>Streptophyta</taxon>
        <taxon>Embryophyta</taxon>
        <taxon>Tracheophyta</taxon>
        <taxon>Spermatophyta</taxon>
        <taxon>Magnoliopsida</taxon>
        <taxon>eudicotyledons</taxon>
        <taxon>Gunneridae</taxon>
        <taxon>Pentapetalae</taxon>
        <taxon>asterids</taxon>
        <taxon>lamiids</taxon>
        <taxon>Gentianales</taxon>
        <taxon>Rubiaceae</taxon>
        <taxon>Cinchonoideae</taxon>
        <taxon>Cinchoneae</taxon>
        <taxon>Cinchona</taxon>
    </lineage>
</organism>
<keyword evidence="6" id="KW-1185">Reference proteome</keyword>
<feature type="repeat" description="PPR" evidence="3">
    <location>
        <begin position="308"/>
        <end position="338"/>
    </location>
</feature>
<dbReference type="PANTHER" id="PTHR47926:SF377">
    <property type="entry name" value="OS04G0469400 PROTEIN"/>
    <property type="match status" value="1"/>
</dbReference>
<dbReference type="Pfam" id="PF20430">
    <property type="entry name" value="Eplus_motif"/>
    <property type="match status" value="1"/>
</dbReference>
<evidence type="ECO:0000259" key="4">
    <source>
        <dbReference type="Pfam" id="PF14432"/>
    </source>
</evidence>
<dbReference type="PROSITE" id="PS51375">
    <property type="entry name" value="PPR"/>
    <property type="match status" value="7"/>
</dbReference>
<accession>A0ABD2ZH89</accession>
<dbReference type="EMBL" id="JBJUIK010000009">
    <property type="protein sequence ID" value="KAL3517620.1"/>
    <property type="molecule type" value="Genomic_DNA"/>
</dbReference>
<protein>
    <recommendedName>
        <fullName evidence="4">DYW domain-containing protein</fullName>
    </recommendedName>
</protein>
<dbReference type="PANTHER" id="PTHR47926">
    <property type="entry name" value="PENTATRICOPEPTIDE REPEAT-CONTAINING PROTEIN"/>
    <property type="match status" value="1"/>
</dbReference>
<evidence type="ECO:0000313" key="6">
    <source>
        <dbReference type="Proteomes" id="UP001630127"/>
    </source>
</evidence>
<dbReference type="InterPro" id="IPR032867">
    <property type="entry name" value="DYW_dom"/>
</dbReference>
<dbReference type="FunFam" id="1.25.40.10:FF:000031">
    <property type="entry name" value="Pentatricopeptide repeat-containing protein mitochondrial"/>
    <property type="match status" value="1"/>
</dbReference>
<dbReference type="Pfam" id="PF13041">
    <property type="entry name" value="PPR_2"/>
    <property type="match status" value="3"/>
</dbReference>
<name>A0ABD2ZH89_9GENT</name>
<evidence type="ECO:0000256" key="3">
    <source>
        <dbReference type="PROSITE-ProRule" id="PRU00708"/>
    </source>
</evidence>
<comment type="similarity">
    <text evidence="1">Belongs to the PPR family. PCMP-H subfamily.</text>
</comment>
<proteinExistence type="inferred from homology"/>